<dbReference type="SUPFAM" id="SSF51395">
    <property type="entry name" value="FMN-linked oxidoreductases"/>
    <property type="match status" value="1"/>
</dbReference>
<gene>
    <name evidence="8" type="ORF">VSP9026_03496</name>
</gene>
<dbReference type="CDD" id="cd02812">
    <property type="entry name" value="PcrB_like"/>
    <property type="match status" value="1"/>
</dbReference>
<keyword evidence="1" id="KW-0444">Lipid biosynthesis</keyword>
<evidence type="ECO:0000256" key="1">
    <source>
        <dbReference type="ARBA" id="ARBA00022516"/>
    </source>
</evidence>
<dbReference type="OrthoDB" id="9807235at2"/>
<keyword evidence="4" id="KW-0460">Magnesium</keyword>
<dbReference type="InterPro" id="IPR008205">
    <property type="entry name" value="GGGP_HepGP_synthase"/>
</dbReference>
<dbReference type="GO" id="GO:0008654">
    <property type="term" value="P:phospholipid biosynthetic process"/>
    <property type="evidence" value="ECO:0007669"/>
    <property type="project" value="UniProtKB-KW"/>
</dbReference>
<evidence type="ECO:0000256" key="3">
    <source>
        <dbReference type="ARBA" id="ARBA00022723"/>
    </source>
</evidence>
<evidence type="ECO:0000256" key="6">
    <source>
        <dbReference type="ARBA" id="ARBA00023209"/>
    </source>
</evidence>
<evidence type="ECO:0000256" key="4">
    <source>
        <dbReference type="ARBA" id="ARBA00022842"/>
    </source>
</evidence>
<accession>A0A1N6M8K6</accession>
<dbReference type="Proteomes" id="UP000184774">
    <property type="component" value="Unassembled WGS sequence"/>
</dbReference>
<evidence type="ECO:0000313" key="9">
    <source>
        <dbReference type="Proteomes" id="UP000184774"/>
    </source>
</evidence>
<reference evidence="8 9" key="1">
    <citation type="submission" date="2016-12" db="EMBL/GenBank/DDBJ databases">
        <authorList>
            <person name="Song W.-J."/>
            <person name="Kurnit D.M."/>
        </authorList>
    </citation>
    <scope>NUCLEOTIDE SEQUENCE [LARGE SCALE GENOMIC DNA]</scope>
    <source>
        <strain evidence="8 9">CECT 9026</strain>
    </source>
</reference>
<keyword evidence="5" id="KW-0443">Lipid metabolism</keyword>
<name>A0A1N6M8K6_9VIBR</name>
<proteinExistence type="predicted"/>
<keyword evidence="2" id="KW-0808">Transferase</keyword>
<dbReference type="Pfam" id="PF01884">
    <property type="entry name" value="PcrB"/>
    <property type="match status" value="1"/>
</dbReference>
<evidence type="ECO:0000256" key="5">
    <source>
        <dbReference type="ARBA" id="ARBA00023098"/>
    </source>
</evidence>
<organism evidence="8 9">
    <name type="scientific">Vibrio spartinae</name>
    <dbReference type="NCBI Taxonomy" id="1918945"/>
    <lineage>
        <taxon>Bacteria</taxon>
        <taxon>Pseudomonadati</taxon>
        <taxon>Pseudomonadota</taxon>
        <taxon>Gammaproteobacteria</taxon>
        <taxon>Vibrionales</taxon>
        <taxon>Vibrionaceae</taxon>
        <taxon>Vibrio</taxon>
    </lineage>
</organism>
<dbReference type="AlphaFoldDB" id="A0A1N6M8K6"/>
<sequence>MDVYKHMSSCRKSIIPIIDPFKFDNRINIDRLLTFQKYAPFCIVASTDCENFEMKVSPFIAAVSKIKTIPIITHFPPQKPKGFPSSPHADAFLATSVINSNMEYYSSLSLERESIKQSVQNYGDNGFISSAALVLGDDEKSQKFVQSKTVEHSKESISRTLEGIDFDPLNVFYLYSRNSVISNEICSFVKSIVGDRTLLFVSGGISNTEQANSLLYSGADFISIGTAFEDVNWNNNAMNILNKERVY</sequence>
<dbReference type="RefSeq" id="WP_074374227.1">
    <property type="nucleotide sequence ID" value="NZ_AP024907.1"/>
</dbReference>
<keyword evidence="7" id="KW-1208">Phospholipid metabolism</keyword>
<keyword evidence="3" id="KW-0479">Metal-binding</keyword>
<keyword evidence="6" id="KW-0594">Phospholipid biosynthesis</keyword>
<evidence type="ECO:0000256" key="2">
    <source>
        <dbReference type="ARBA" id="ARBA00022679"/>
    </source>
</evidence>
<dbReference type="Gene3D" id="3.20.20.390">
    <property type="entry name" value="FMN-linked oxidoreductases"/>
    <property type="match status" value="1"/>
</dbReference>
<dbReference type="GO" id="GO:0016765">
    <property type="term" value="F:transferase activity, transferring alkyl or aryl (other than methyl) groups"/>
    <property type="evidence" value="ECO:0007669"/>
    <property type="project" value="InterPro"/>
</dbReference>
<dbReference type="InterPro" id="IPR038597">
    <property type="entry name" value="GGGP/HepGP_synthase_sf"/>
</dbReference>
<protein>
    <submittedName>
        <fullName evidence="8">Geranylgeranylglyceryl phosphate synthase-like protein</fullName>
    </submittedName>
</protein>
<evidence type="ECO:0000256" key="7">
    <source>
        <dbReference type="ARBA" id="ARBA00023264"/>
    </source>
</evidence>
<dbReference type="EMBL" id="FSSB01000021">
    <property type="protein sequence ID" value="SIO95744.1"/>
    <property type="molecule type" value="Genomic_DNA"/>
</dbReference>
<dbReference type="GO" id="GO:0046872">
    <property type="term" value="F:metal ion binding"/>
    <property type="evidence" value="ECO:0007669"/>
    <property type="project" value="UniProtKB-KW"/>
</dbReference>
<evidence type="ECO:0000313" key="8">
    <source>
        <dbReference type="EMBL" id="SIO95744.1"/>
    </source>
</evidence>